<keyword evidence="1" id="KW-1133">Transmembrane helix</keyword>
<protein>
    <submittedName>
        <fullName evidence="2">Uncharacterized protein</fullName>
    </submittedName>
</protein>
<feature type="transmembrane region" description="Helical" evidence="1">
    <location>
        <begin position="20"/>
        <end position="46"/>
    </location>
</feature>
<gene>
    <name evidence="2" type="ORF">BDA99DRAFT_507166</name>
</gene>
<accession>A0AAD5PEQ6</accession>
<proteinExistence type="predicted"/>
<dbReference type="AlphaFoldDB" id="A0AAD5PEQ6"/>
<evidence type="ECO:0000313" key="2">
    <source>
        <dbReference type="EMBL" id="KAI9264880.1"/>
    </source>
</evidence>
<sequence>MNRSGKLDCFDITLIIHSQYTMIMMIITHIWYSHHIILFVLLLLLVTDIHKHFSIVAVIVVIGRSGYTMAYFLVFLSSDRTRETIMSKLLHWDKCFVF</sequence>
<evidence type="ECO:0000256" key="1">
    <source>
        <dbReference type="SAM" id="Phobius"/>
    </source>
</evidence>
<reference evidence="2" key="2">
    <citation type="submission" date="2023-02" db="EMBL/GenBank/DDBJ databases">
        <authorList>
            <consortium name="DOE Joint Genome Institute"/>
            <person name="Mondo S.J."/>
            <person name="Chang Y."/>
            <person name="Wang Y."/>
            <person name="Ahrendt S."/>
            <person name="Andreopoulos W."/>
            <person name="Barry K."/>
            <person name="Beard J."/>
            <person name="Benny G.L."/>
            <person name="Blankenship S."/>
            <person name="Bonito G."/>
            <person name="Cuomo C."/>
            <person name="Desiro A."/>
            <person name="Gervers K.A."/>
            <person name="Hundley H."/>
            <person name="Kuo A."/>
            <person name="LaButti K."/>
            <person name="Lang B.F."/>
            <person name="Lipzen A."/>
            <person name="O'Donnell K."/>
            <person name="Pangilinan J."/>
            <person name="Reynolds N."/>
            <person name="Sandor L."/>
            <person name="Smith M.W."/>
            <person name="Tsang A."/>
            <person name="Grigoriev I.V."/>
            <person name="Stajich J.E."/>
            <person name="Spatafora J.W."/>
        </authorList>
    </citation>
    <scope>NUCLEOTIDE SEQUENCE</scope>
    <source>
        <strain evidence="2">RSA 2281</strain>
    </source>
</reference>
<reference evidence="2" key="1">
    <citation type="journal article" date="2022" name="IScience">
        <title>Evolution of zygomycete secretomes and the origins of terrestrial fungal ecologies.</title>
        <authorList>
            <person name="Chang Y."/>
            <person name="Wang Y."/>
            <person name="Mondo S."/>
            <person name="Ahrendt S."/>
            <person name="Andreopoulos W."/>
            <person name="Barry K."/>
            <person name="Beard J."/>
            <person name="Benny G.L."/>
            <person name="Blankenship S."/>
            <person name="Bonito G."/>
            <person name="Cuomo C."/>
            <person name="Desiro A."/>
            <person name="Gervers K.A."/>
            <person name="Hundley H."/>
            <person name="Kuo A."/>
            <person name="LaButti K."/>
            <person name="Lang B.F."/>
            <person name="Lipzen A."/>
            <person name="O'Donnell K."/>
            <person name="Pangilinan J."/>
            <person name="Reynolds N."/>
            <person name="Sandor L."/>
            <person name="Smith M.E."/>
            <person name="Tsang A."/>
            <person name="Grigoriev I.V."/>
            <person name="Stajich J.E."/>
            <person name="Spatafora J.W."/>
        </authorList>
    </citation>
    <scope>NUCLEOTIDE SEQUENCE</scope>
    <source>
        <strain evidence="2">RSA 2281</strain>
    </source>
</reference>
<keyword evidence="1" id="KW-0812">Transmembrane</keyword>
<dbReference type="EMBL" id="JAIXMP010000011">
    <property type="protein sequence ID" value="KAI9264880.1"/>
    <property type="molecule type" value="Genomic_DNA"/>
</dbReference>
<comment type="caution">
    <text evidence="2">The sequence shown here is derived from an EMBL/GenBank/DDBJ whole genome shotgun (WGS) entry which is preliminary data.</text>
</comment>
<evidence type="ECO:0000313" key="3">
    <source>
        <dbReference type="Proteomes" id="UP001209540"/>
    </source>
</evidence>
<organism evidence="2 3">
    <name type="scientific">Phascolomyces articulosus</name>
    <dbReference type="NCBI Taxonomy" id="60185"/>
    <lineage>
        <taxon>Eukaryota</taxon>
        <taxon>Fungi</taxon>
        <taxon>Fungi incertae sedis</taxon>
        <taxon>Mucoromycota</taxon>
        <taxon>Mucoromycotina</taxon>
        <taxon>Mucoromycetes</taxon>
        <taxon>Mucorales</taxon>
        <taxon>Lichtheimiaceae</taxon>
        <taxon>Phascolomyces</taxon>
    </lineage>
</organism>
<name>A0AAD5PEQ6_9FUNG</name>
<dbReference type="Proteomes" id="UP001209540">
    <property type="component" value="Unassembled WGS sequence"/>
</dbReference>
<feature type="transmembrane region" description="Helical" evidence="1">
    <location>
        <begin position="52"/>
        <end position="76"/>
    </location>
</feature>
<keyword evidence="1" id="KW-0472">Membrane</keyword>
<keyword evidence="3" id="KW-1185">Reference proteome</keyword>